<gene>
    <name evidence="2" type="ORF">MAIT1_03163</name>
</gene>
<keyword evidence="3" id="KW-1185">Reference proteome</keyword>
<dbReference type="Proteomes" id="UP000194003">
    <property type="component" value="Unassembled WGS sequence"/>
</dbReference>
<name>A0A1Y2K5Q4_9PROT</name>
<dbReference type="OrthoDB" id="981227at2"/>
<evidence type="ECO:0000259" key="1">
    <source>
        <dbReference type="Pfam" id="PF19480"/>
    </source>
</evidence>
<evidence type="ECO:0000313" key="3">
    <source>
        <dbReference type="Proteomes" id="UP000194003"/>
    </source>
</evidence>
<feature type="domain" description="Cupin fold metalloprotein WbuC cupin" evidence="1">
    <location>
        <begin position="21"/>
        <end position="99"/>
    </location>
</feature>
<protein>
    <submittedName>
        <fullName evidence="2">Putative O-antigen related protein</fullName>
    </submittedName>
</protein>
<dbReference type="SUPFAM" id="SSF51182">
    <property type="entry name" value="RmlC-like cupins"/>
    <property type="match status" value="1"/>
</dbReference>
<dbReference type="NCBIfam" id="TIGR04366">
    <property type="entry name" value="cupin_WbuC"/>
    <property type="match status" value="1"/>
</dbReference>
<dbReference type="Pfam" id="PF19480">
    <property type="entry name" value="DUF6016"/>
    <property type="match status" value="1"/>
</dbReference>
<dbReference type="InterPro" id="IPR014710">
    <property type="entry name" value="RmlC-like_jellyroll"/>
</dbReference>
<reference evidence="2 3" key="1">
    <citation type="journal article" date="2016" name="BMC Genomics">
        <title>Combined genomic and structural analyses of a cultured magnetotactic bacterium reveals its niche adaptation to a dynamic environment.</title>
        <authorList>
            <person name="Araujo A.C."/>
            <person name="Morillo V."/>
            <person name="Cypriano J."/>
            <person name="Teixeira L.C."/>
            <person name="Leao P."/>
            <person name="Lyra S."/>
            <person name="Almeida L.G."/>
            <person name="Bazylinski D.A."/>
            <person name="Vasconcellos A.T."/>
            <person name="Abreu F."/>
            <person name="Lins U."/>
        </authorList>
    </citation>
    <scope>NUCLEOTIDE SEQUENCE [LARGE SCALE GENOMIC DNA]</scope>
    <source>
        <strain evidence="2 3">IT-1</strain>
    </source>
</reference>
<comment type="caution">
    <text evidence="2">The sequence shown here is derived from an EMBL/GenBank/DDBJ whole genome shotgun (WGS) entry which is preliminary data.</text>
</comment>
<proteinExistence type="predicted"/>
<dbReference type="EMBL" id="LVJN01000018">
    <property type="protein sequence ID" value="OSM05032.1"/>
    <property type="molecule type" value="Genomic_DNA"/>
</dbReference>
<dbReference type="CDD" id="cd07005">
    <property type="entry name" value="cupin_WbuC-like"/>
    <property type="match status" value="1"/>
</dbReference>
<dbReference type="AlphaFoldDB" id="A0A1Y2K5Q4"/>
<dbReference type="RefSeq" id="WP_143814715.1">
    <property type="nucleotide sequence ID" value="NZ_LVJN01000018.1"/>
</dbReference>
<accession>A0A1Y2K5Q4</accession>
<dbReference type="InterPro" id="IPR046058">
    <property type="entry name" value="WbuC_cupin"/>
</dbReference>
<dbReference type="STRING" id="1434232.MAIT1_03163"/>
<dbReference type="InterPro" id="IPR011051">
    <property type="entry name" value="RmlC_Cupin_sf"/>
</dbReference>
<sequence length="176" mass="19806">MTGIRHEHPFPTLKKLDVNGAKDLVLQAQSSERQRKNFNFHPELDDPIQRLANAFEPGTYVPPHRHIDPDRWEMFLLIEGRAAILVFDDEGKVTDRAELGRDNDSQCSVAEIPPGAWHSVVALTAGTVLFEVKAGPYARLTDKGFASWAPRENETQAARSITKWMEQAQVGDLFVM</sequence>
<organism evidence="2 3">
    <name type="scientific">Magnetofaba australis IT-1</name>
    <dbReference type="NCBI Taxonomy" id="1434232"/>
    <lineage>
        <taxon>Bacteria</taxon>
        <taxon>Pseudomonadati</taxon>
        <taxon>Pseudomonadota</taxon>
        <taxon>Magnetococcia</taxon>
        <taxon>Magnetococcales</taxon>
        <taxon>Magnetococcaceae</taxon>
        <taxon>Magnetofaba</taxon>
    </lineage>
</organism>
<dbReference type="InterPro" id="IPR027565">
    <property type="entry name" value="Cupin_WbuC"/>
</dbReference>
<evidence type="ECO:0000313" key="2">
    <source>
        <dbReference type="EMBL" id="OSM05032.1"/>
    </source>
</evidence>
<dbReference type="Gene3D" id="2.60.120.10">
    <property type="entry name" value="Jelly Rolls"/>
    <property type="match status" value="1"/>
</dbReference>